<dbReference type="PROSITE" id="PS50977">
    <property type="entry name" value="HTH_TETR_2"/>
    <property type="match status" value="1"/>
</dbReference>
<dbReference type="SUPFAM" id="SSF46689">
    <property type="entry name" value="Homeodomain-like"/>
    <property type="match status" value="1"/>
</dbReference>
<name>A0ABS8PLM1_9BACT</name>
<evidence type="ECO:0000259" key="3">
    <source>
        <dbReference type="PROSITE" id="PS50977"/>
    </source>
</evidence>
<dbReference type="Gene3D" id="1.10.357.10">
    <property type="entry name" value="Tetracycline Repressor, domain 2"/>
    <property type="match status" value="1"/>
</dbReference>
<feature type="DNA-binding region" description="H-T-H motif" evidence="2">
    <location>
        <begin position="24"/>
        <end position="43"/>
    </location>
</feature>
<comment type="caution">
    <text evidence="4">The sequence shown here is derived from an EMBL/GenBank/DDBJ whole genome shotgun (WGS) entry which is preliminary data.</text>
</comment>
<dbReference type="PANTHER" id="PTHR30055:SF223">
    <property type="entry name" value="HTH-TYPE TRANSCRIPTIONAL REGULATOR UIDR"/>
    <property type="match status" value="1"/>
</dbReference>
<dbReference type="RefSeq" id="WP_231002902.1">
    <property type="nucleotide sequence ID" value="NZ_JAJNEC010000004.1"/>
</dbReference>
<dbReference type="EMBL" id="JAJNEC010000004">
    <property type="protein sequence ID" value="MCD2421998.1"/>
    <property type="molecule type" value="Genomic_DNA"/>
</dbReference>
<protein>
    <submittedName>
        <fullName evidence="4">TetR/AcrR family transcriptional regulator</fullName>
    </submittedName>
</protein>
<dbReference type="Pfam" id="PF13972">
    <property type="entry name" value="TetR"/>
    <property type="match status" value="1"/>
</dbReference>
<dbReference type="InterPro" id="IPR025722">
    <property type="entry name" value="TetR"/>
</dbReference>
<organism evidence="4 5">
    <name type="scientific">Niabella pedocola</name>
    <dbReference type="NCBI Taxonomy" id="1752077"/>
    <lineage>
        <taxon>Bacteria</taxon>
        <taxon>Pseudomonadati</taxon>
        <taxon>Bacteroidota</taxon>
        <taxon>Chitinophagia</taxon>
        <taxon>Chitinophagales</taxon>
        <taxon>Chitinophagaceae</taxon>
        <taxon>Niabella</taxon>
    </lineage>
</organism>
<evidence type="ECO:0000256" key="1">
    <source>
        <dbReference type="ARBA" id="ARBA00023125"/>
    </source>
</evidence>
<evidence type="ECO:0000256" key="2">
    <source>
        <dbReference type="PROSITE-ProRule" id="PRU00335"/>
    </source>
</evidence>
<dbReference type="Pfam" id="PF00440">
    <property type="entry name" value="TetR_N"/>
    <property type="match status" value="1"/>
</dbReference>
<keyword evidence="1 2" id="KW-0238">DNA-binding</keyword>
<evidence type="ECO:0000313" key="5">
    <source>
        <dbReference type="Proteomes" id="UP001199816"/>
    </source>
</evidence>
<sequence length="203" mass="23844">MDTKDRILEAALELYNTQGIRTITTRHIAAHLNMSPGNLHYHFKHTDDIIRALYARLAGAFDLELIQLQQSATVTMNAILDLSARSFQLVYRYRFIFLHFVEIVWRIPGIGKDYQVLTRRRTREFTRIFQRLIENGIFRTDLPPSIWPALVKQLFIVADFWLSNNELTDRLNEKKAVAAYQKTFYMMFLPFLAEPEKNGRASF</sequence>
<dbReference type="InterPro" id="IPR009057">
    <property type="entry name" value="Homeodomain-like_sf"/>
</dbReference>
<proteinExistence type="predicted"/>
<keyword evidence="5" id="KW-1185">Reference proteome</keyword>
<reference evidence="4 5" key="1">
    <citation type="submission" date="2021-11" db="EMBL/GenBank/DDBJ databases">
        <title>Genomic of Niabella pedocola.</title>
        <authorList>
            <person name="Wu T."/>
        </authorList>
    </citation>
    <scope>NUCLEOTIDE SEQUENCE [LARGE SCALE GENOMIC DNA]</scope>
    <source>
        <strain evidence="4 5">JCM 31011</strain>
    </source>
</reference>
<dbReference type="InterPro" id="IPR050109">
    <property type="entry name" value="HTH-type_TetR-like_transc_reg"/>
</dbReference>
<feature type="domain" description="HTH tetR-type" evidence="3">
    <location>
        <begin position="1"/>
        <end position="61"/>
    </location>
</feature>
<dbReference type="PRINTS" id="PR00455">
    <property type="entry name" value="HTHTETR"/>
</dbReference>
<dbReference type="Proteomes" id="UP001199816">
    <property type="component" value="Unassembled WGS sequence"/>
</dbReference>
<dbReference type="PANTHER" id="PTHR30055">
    <property type="entry name" value="HTH-TYPE TRANSCRIPTIONAL REGULATOR RUTR"/>
    <property type="match status" value="1"/>
</dbReference>
<evidence type="ECO:0000313" key="4">
    <source>
        <dbReference type="EMBL" id="MCD2421998.1"/>
    </source>
</evidence>
<accession>A0ABS8PLM1</accession>
<gene>
    <name evidence="4" type="ORF">LQ567_04445</name>
</gene>
<dbReference type="InterPro" id="IPR001647">
    <property type="entry name" value="HTH_TetR"/>
</dbReference>